<sequence length="86" mass="10077">MRSKLFSDRPETVRTEGRRWVRVFPDAGEGHRLYDPMEEQELGRILFDAAGHWIYDGQVLSVYEQEDVAGFITGHHKEMDELIKDL</sequence>
<dbReference type="Proteomes" id="UP000321362">
    <property type="component" value="Chromosome"/>
</dbReference>
<protein>
    <submittedName>
        <fullName evidence="1">Uncharacterized protein</fullName>
    </submittedName>
</protein>
<reference evidence="1 2" key="1">
    <citation type="journal article" date="2013" name="J. Microbiol.">
        <title>Mucilaginibacter ginsenosidivorax sp. nov., with ginsenoside converting activity isolated from sediment.</title>
        <authorList>
            <person name="Kim J.K."/>
            <person name="Choi T.E."/>
            <person name="Liu Q.M."/>
            <person name="Park H.Y."/>
            <person name="Yi T.H."/>
            <person name="Yoon M.H."/>
            <person name="Kim S.C."/>
            <person name="Im W.T."/>
        </authorList>
    </citation>
    <scope>NUCLEOTIDE SEQUENCE [LARGE SCALE GENOMIC DNA]</scope>
    <source>
        <strain evidence="1 2">KHI28</strain>
    </source>
</reference>
<name>A0A5B8VWU1_9SPHI</name>
<dbReference type="RefSeq" id="WP_147051867.1">
    <property type="nucleotide sequence ID" value="NZ_CP042437.1"/>
</dbReference>
<evidence type="ECO:0000313" key="2">
    <source>
        <dbReference type="Proteomes" id="UP000321362"/>
    </source>
</evidence>
<evidence type="ECO:0000313" key="1">
    <source>
        <dbReference type="EMBL" id="QEC74708.1"/>
    </source>
</evidence>
<dbReference type="KEGG" id="mgk:FSB76_01620"/>
<accession>A0A5B8VWU1</accession>
<dbReference type="EMBL" id="CP042437">
    <property type="protein sequence ID" value="QEC74708.1"/>
    <property type="molecule type" value="Genomic_DNA"/>
</dbReference>
<proteinExistence type="predicted"/>
<dbReference type="OrthoDB" id="798447at2"/>
<keyword evidence="2" id="KW-1185">Reference proteome</keyword>
<dbReference type="AlphaFoldDB" id="A0A5B8VWU1"/>
<organism evidence="1 2">
    <name type="scientific">Mucilaginibacter ginsenosidivorax</name>
    <dbReference type="NCBI Taxonomy" id="862126"/>
    <lineage>
        <taxon>Bacteria</taxon>
        <taxon>Pseudomonadati</taxon>
        <taxon>Bacteroidota</taxon>
        <taxon>Sphingobacteriia</taxon>
        <taxon>Sphingobacteriales</taxon>
        <taxon>Sphingobacteriaceae</taxon>
        <taxon>Mucilaginibacter</taxon>
    </lineage>
</organism>
<gene>
    <name evidence="1" type="ORF">FSB76_01620</name>
</gene>